<dbReference type="GO" id="GO:0005245">
    <property type="term" value="F:voltage-gated calcium channel activity"/>
    <property type="evidence" value="ECO:0007669"/>
    <property type="project" value="TreeGrafter"/>
</dbReference>
<feature type="domain" description="VWFA" evidence="3">
    <location>
        <begin position="241"/>
        <end position="447"/>
    </location>
</feature>
<keyword evidence="1" id="KW-1133">Transmembrane helix</keyword>
<keyword evidence="2" id="KW-0732">Signal</keyword>
<dbReference type="InterPro" id="IPR002035">
    <property type="entry name" value="VWF_A"/>
</dbReference>
<dbReference type="GO" id="GO:0005891">
    <property type="term" value="C:voltage-gated calcium channel complex"/>
    <property type="evidence" value="ECO:0007669"/>
    <property type="project" value="TreeGrafter"/>
</dbReference>
<keyword evidence="1" id="KW-0472">Membrane</keyword>
<dbReference type="InterPro" id="IPR036465">
    <property type="entry name" value="vWFA_dom_sf"/>
</dbReference>
<dbReference type="InterPro" id="IPR051173">
    <property type="entry name" value="Ca_channel_alpha-2/delta"/>
</dbReference>
<reference evidence="5" key="1">
    <citation type="submission" date="2025-08" db="UniProtKB">
        <authorList>
            <consortium name="RefSeq"/>
        </authorList>
    </citation>
    <scope>IDENTIFICATION</scope>
    <source>
        <tissue evidence="5">Tentacle</tissue>
    </source>
</reference>
<organism evidence="4 5">
    <name type="scientific">Actinia tenebrosa</name>
    <name type="common">Australian red waratah sea anemone</name>
    <dbReference type="NCBI Taxonomy" id="6105"/>
    <lineage>
        <taxon>Eukaryota</taxon>
        <taxon>Metazoa</taxon>
        <taxon>Cnidaria</taxon>
        <taxon>Anthozoa</taxon>
        <taxon>Hexacorallia</taxon>
        <taxon>Actiniaria</taxon>
        <taxon>Actiniidae</taxon>
        <taxon>Actinia</taxon>
    </lineage>
</organism>
<sequence length="1184" mass="133711">MGWEIKNIVIVLLIVSPVFSYASDRKPKVNDLVGSFAIKLDELRRDCLGVELIQNEVNEKVKAVKDVVDGNKIIKQLSDVIRHRFSDRITALQELKRGVEEDYARSYGKSYFVVTNRYYTLHTAHLKFDLSEFVSVDQHPCCNLPLNSVKYDPRFKANIDSGLSCELRSQKSKQSARGLGDNTMEAMYKNLKKNHRLKWQYFGSTEGITTTFPSRPVKDCGQYDNRLRPWYVMTASPSTKNIVIVLDTSSSMAASITLEGNRTTRLEVAKDAVTSLLNALSPEDQVGVVLFNTKANLPGKVGEDDCFQKGLARATSFNLKHLASFVSEAKPGGGTNYERSFDAAFSLLKKSVDKERGDKRRQSVILFITDGAPKDLSDPIFQSINTHQDKMYADNTRVLILTYGIGKDHEMTKFLKRLSKETTPTVFKPVENIANLHAKLSTYYEHLEGAKITSVKTYTSVSSPYLDAWGLGVLITVAIPCFRDGVLKGVAGTDITLTDLLSDVQYFNHAGTDSYSFMAHLHNGIVLSHPLMPPPGAITEDPALIDIFKLEQGQAFKRFFGTLRNLQGKEVRSKEIQRQRISFTRDGGSRQGISEMKVNYHYHCSRVMMYVICIAIADKDKTVTVQDTNGGKVAYHRMDLVPHGQTCYYADSVSYRDKSTIKFSPRAFNDPSEYLDSEETPSKITSYMNDLIHKHRKTFPSGIAETAKIGVSLEKLWVHSHHKKCLAQIPRRFFGTINGVLKFFPGEPLPQSYDHSNRHWFLKAKNSPNQLTFTTPYQDPLGAGIIMSISQSVTMAISNPNQDNLFGVVAADLTISNFDILIKNELGFRCQDTRTTTCFLVDTSGYVVFHPRFAKRNLYDDVAIVTNKHITEIHGHIASYFIKIGAMKKKTCQDFSQRNMQIFYELDVGADDIIYNEQETPGRCDMFAMTRIPQSNVFLVASFATSQSSCYDSASCHCEKTCSTNSTCECPCTKYLDYDYCNDVIKNELIPSCSPPSAKVLSRPPLPSNTADLPNCFNPKCDEIESESSCRKTFGCSWCKWEESKERDIPFCSYDNDCYGGVWNRKNPFIRELGPKTTQVDPTDQTTTWLSTKNMPALIVAVVSFLLLILLMSVCIYLCCCGKKKKEKPTEMDAQVMEGYYPGVEMDEAIYTQEYQAGYNYGQEGYYEENEEYEPEEYDYDDEF</sequence>
<accession>A0A6P8INN2</accession>
<dbReference type="OrthoDB" id="5969131at2759"/>
<keyword evidence="1" id="KW-0812">Transmembrane</keyword>
<dbReference type="RefSeq" id="XP_031568656.1">
    <property type="nucleotide sequence ID" value="XM_031712796.1"/>
</dbReference>
<dbReference type="SUPFAM" id="SSF53300">
    <property type="entry name" value="vWA-like"/>
    <property type="match status" value="1"/>
</dbReference>
<evidence type="ECO:0000256" key="2">
    <source>
        <dbReference type="SAM" id="SignalP"/>
    </source>
</evidence>
<evidence type="ECO:0000313" key="4">
    <source>
        <dbReference type="Proteomes" id="UP000515163"/>
    </source>
</evidence>
<keyword evidence="4" id="KW-1185">Reference proteome</keyword>
<evidence type="ECO:0000256" key="1">
    <source>
        <dbReference type="SAM" id="Phobius"/>
    </source>
</evidence>
<dbReference type="Pfam" id="PF13519">
    <property type="entry name" value="VWA_2"/>
    <property type="match status" value="1"/>
</dbReference>
<evidence type="ECO:0000259" key="3">
    <source>
        <dbReference type="PROSITE" id="PS50234"/>
    </source>
</evidence>
<dbReference type="Gene3D" id="3.30.450.20">
    <property type="entry name" value="PAS domain"/>
    <property type="match status" value="1"/>
</dbReference>
<dbReference type="FunCoup" id="A0A6P8INN2">
    <property type="interactions" value="316"/>
</dbReference>
<dbReference type="GeneID" id="116303281"/>
<dbReference type="Proteomes" id="UP000515163">
    <property type="component" value="Unplaced"/>
</dbReference>
<dbReference type="KEGG" id="aten:116303281"/>
<dbReference type="PROSITE" id="PS50234">
    <property type="entry name" value="VWFA"/>
    <property type="match status" value="1"/>
</dbReference>
<dbReference type="PANTHER" id="PTHR10166:SF66">
    <property type="entry name" value="VWFA AND CACHE DOMAIN-CONTAINING PROTEIN CG16868"/>
    <property type="match status" value="1"/>
</dbReference>
<name>A0A6P8INN2_ACTTE</name>
<protein>
    <submittedName>
        <fullName evidence="5">VWFA and cache domain-containing protein 1-like</fullName>
    </submittedName>
</protein>
<dbReference type="PANTHER" id="PTHR10166">
    <property type="entry name" value="VOLTAGE-DEPENDENT CALCIUM CHANNEL SUBUNIT ALPHA-2/DELTA-RELATED"/>
    <property type="match status" value="1"/>
</dbReference>
<dbReference type="InParanoid" id="A0A6P8INN2"/>
<proteinExistence type="predicted"/>
<feature type="signal peptide" evidence="2">
    <location>
        <begin position="1"/>
        <end position="20"/>
    </location>
</feature>
<dbReference type="Gene3D" id="3.40.50.410">
    <property type="entry name" value="von Willebrand factor, type A domain"/>
    <property type="match status" value="1"/>
</dbReference>
<feature type="transmembrane region" description="Helical" evidence="1">
    <location>
        <begin position="1097"/>
        <end position="1120"/>
    </location>
</feature>
<gene>
    <name evidence="5" type="primary">LOC116303281</name>
</gene>
<dbReference type="SMART" id="SM00327">
    <property type="entry name" value="VWA"/>
    <property type="match status" value="1"/>
</dbReference>
<dbReference type="AlphaFoldDB" id="A0A6P8INN2"/>
<feature type="chain" id="PRO_5027790204" evidence="2">
    <location>
        <begin position="21"/>
        <end position="1184"/>
    </location>
</feature>
<evidence type="ECO:0000313" key="5">
    <source>
        <dbReference type="RefSeq" id="XP_031568656.1"/>
    </source>
</evidence>